<accession>A0AAV9ZH20</accession>
<dbReference type="Proteomes" id="UP001362999">
    <property type="component" value="Unassembled WGS sequence"/>
</dbReference>
<feature type="compositionally biased region" description="Basic and acidic residues" evidence="1">
    <location>
        <begin position="251"/>
        <end position="260"/>
    </location>
</feature>
<feature type="compositionally biased region" description="Low complexity" evidence="1">
    <location>
        <begin position="98"/>
        <end position="108"/>
    </location>
</feature>
<keyword evidence="4" id="KW-1185">Reference proteome</keyword>
<reference evidence="3 4" key="1">
    <citation type="journal article" date="2024" name="J Genomics">
        <title>Draft genome sequencing and assembly of Favolaschia claudopus CIRM-BRFM 2984 isolated from oak limbs.</title>
        <authorList>
            <person name="Navarro D."/>
            <person name="Drula E."/>
            <person name="Chaduli D."/>
            <person name="Cazenave R."/>
            <person name="Ahrendt S."/>
            <person name="Wang J."/>
            <person name="Lipzen A."/>
            <person name="Daum C."/>
            <person name="Barry K."/>
            <person name="Grigoriev I.V."/>
            <person name="Favel A."/>
            <person name="Rosso M.N."/>
            <person name="Martin F."/>
        </authorList>
    </citation>
    <scope>NUCLEOTIDE SEQUENCE [LARGE SCALE GENOMIC DNA]</scope>
    <source>
        <strain evidence="3 4">CIRM-BRFM 2984</strain>
    </source>
</reference>
<evidence type="ECO:0000256" key="2">
    <source>
        <dbReference type="SAM" id="Phobius"/>
    </source>
</evidence>
<feature type="compositionally biased region" description="Low complexity" evidence="1">
    <location>
        <begin position="69"/>
        <end position="87"/>
    </location>
</feature>
<feature type="region of interest" description="Disordered" evidence="1">
    <location>
        <begin position="235"/>
        <end position="268"/>
    </location>
</feature>
<proteinExistence type="predicted"/>
<name>A0AAV9ZH20_9AGAR</name>
<feature type="transmembrane region" description="Helical" evidence="2">
    <location>
        <begin position="132"/>
        <end position="154"/>
    </location>
</feature>
<evidence type="ECO:0000313" key="4">
    <source>
        <dbReference type="Proteomes" id="UP001362999"/>
    </source>
</evidence>
<dbReference type="EMBL" id="JAWWNJ010000147">
    <property type="protein sequence ID" value="KAK6983797.1"/>
    <property type="molecule type" value="Genomic_DNA"/>
</dbReference>
<organism evidence="3 4">
    <name type="scientific">Favolaschia claudopus</name>
    <dbReference type="NCBI Taxonomy" id="2862362"/>
    <lineage>
        <taxon>Eukaryota</taxon>
        <taxon>Fungi</taxon>
        <taxon>Dikarya</taxon>
        <taxon>Basidiomycota</taxon>
        <taxon>Agaricomycotina</taxon>
        <taxon>Agaricomycetes</taxon>
        <taxon>Agaricomycetidae</taxon>
        <taxon>Agaricales</taxon>
        <taxon>Marasmiineae</taxon>
        <taxon>Mycenaceae</taxon>
        <taxon>Favolaschia</taxon>
    </lineage>
</organism>
<keyword evidence="2" id="KW-0472">Membrane</keyword>
<evidence type="ECO:0000313" key="3">
    <source>
        <dbReference type="EMBL" id="KAK6983797.1"/>
    </source>
</evidence>
<feature type="region of interest" description="Disordered" evidence="1">
    <location>
        <begin position="67"/>
        <end position="119"/>
    </location>
</feature>
<keyword evidence="2" id="KW-1133">Transmembrane helix</keyword>
<sequence length="310" mass="34058">MVFTTYDCPAFSADNEPLGAATVDNRNRITCSYPQFDCRYSPVDGSIVESESHSIIPACRHSLVNTMDSSAPPSASSTSTSTSQKSSVNQPSTPSPKPISSSTTSGTTQQHVHSPTFIPDAKGAPTHLKPSIIAAIVVIILIFLVVSAVTFIWYRRRHSLMRAPQPGAESRLNSRTIFPFVLPTPTTSFRNRDGPRQRITDKRNINVSRPLAQRVLQNELDAAREKVAELEEQEARLLGGPVSESAAIQRQRSDNEREAPESTPQDDLAVQLQAAREEINLLARRIADNEEIQAFGWGRAGENEPPPEYV</sequence>
<gene>
    <name evidence="3" type="ORF">R3P38DRAFT_410125</name>
</gene>
<evidence type="ECO:0000256" key="1">
    <source>
        <dbReference type="SAM" id="MobiDB-lite"/>
    </source>
</evidence>
<dbReference type="AlphaFoldDB" id="A0AAV9ZH20"/>
<protein>
    <submittedName>
        <fullName evidence="3">Uncharacterized protein</fullName>
    </submittedName>
</protein>
<keyword evidence="2" id="KW-0812">Transmembrane</keyword>
<comment type="caution">
    <text evidence="3">The sequence shown here is derived from an EMBL/GenBank/DDBJ whole genome shotgun (WGS) entry which is preliminary data.</text>
</comment>